<dbReference type="Proteomes" id="UP000649799">
    <property type="component" value="Unassembled WGS sequence"/>
</dbReference>
<accession>A0ABX0H9Y3</accession>
<name>A0ABX0H9Y3_9BACT</name>
<evidence type="ECO:0000313" key="1">
    <source>
        <dbReference type="EMBL" id="NHE58494.1"/>
    </source>
</evidence>
<evidence type="ECO:0000313" key="2">
    <source>
        <dbReference type="Proteomes" id="UP000649799"/>
    </source>
</evidence>
<proteinExistence type="predicted"/>
<evidence type="ECO:0008006" key="3">
    <source>
        <dbReference type="Google" id="ProtNLM"/>
    </source>
</evidence>
<protein>
    <recommendedName>
        <fullName evidence="3">Tetratricopeptide repeat protein</fullName>
    </recommendedName>
</protein>
<reference evidence="1 2" key="1">
    <citation type="submission" date="2020-03" db="EMBL/GenBank/DDBJ databases">
        <title>Cyclobacterium plantarum sp. nov., a marine bacterium isolated from a coastal-marine wetland.</title>
        <authorList>
            <person name="Sanchez-Porro C."/>
            <person name="Ventosa A."/>
            <person name="Amoozegar M."/>
        </authorList>
    </citation>
    <scope>NUCLEOTIDE SEQUENCE [LARGE SCALE GENOMIC DNA]</scope>
    <source>
        <strain evidence="1 2">GBPx2</strain>
    </source>
</reference>
<comment type="caution">
    <text evidence="1">The sequence shown here is derived from an EMBL/GenBank/DDBJ whole genome shotgun (WGS) entry which is preliminary data.</text>
</comment>
<sequence>MNEHNPIAHLVTKLQQTWIKEVSSNEELALVRWMILPEEARLYEGFVHLESTPQGAIPEVFIVLMCPFVSKGSFTRDLIQTWVEMAEKDQKTKEALNAYGNPFNWDTTPFNIEKTVKEEEAKSLFFELIDSFRKASGIEDTLLNVVLMPYQIADIQAYGKWLEALYSAEFPTYLRCCIFDLKEERFFDPLMKQLDPTYVKTLDPDLDYQGAVQQVMQSGNPSQPGVKLQRYIYQMSQATAARNLDKLNQLGTSCLKEMRKSREKVLLATAHIAYAGMLFHFKAHLQIQDLLRQGLSITENGAREGDVTCQALVLQYYNFLGSSQQLSKKYLPAINSYRKGAEAAIEAGQYMQAVNSFRLAIDLAKKYQTEAVPELLEKAFSLKDRLNEDEIKLSGFLMLAKTYCDWHKYKGEPQKAVEADNKMTSLFGSSWRSMAEEPVPEEFQPNYA</sequence>
<gene>
    <name evidence="1" type="ORF">G9Q97_16920</name>
</gene>
<dbReference type="RefSeq" id="WP_166148941.1">
    <property type="nucleotide sequence ID" value="NZ_JAANYN010000007.1"/>
</dbReference>
<organism evidence="1 2">
    <name type="scientific">Cyclobacterium plantarum</name>
    <dbReference type="NCBI Taxonomy" id="2716263"/>
    <lineage>
        <taxon>Bacteria</taxon>
        <taxon>Pseudomonadati</taxon>
        <taxon>Bacteroidota</taxon>
        <taxon>Cytophagia</taxon>
        <taxon>Cytophagales</taxon>
        <taxon>Cyclobacteriaceae</taxon>
        <taxon>Cyclobacterium</taxon>
    </lineage>
</organism>
<keyword evidence="2" id="KW-1185">Reference proteome</keyword>
<dbReference type="EMBL" id="JAANYN010000007">
    <property type="protein sequence ID" value="NHE58494.1"/>
    <property type="molecule type" value="Genomic_DNA"/>
</dbReference>